<name>A0A3M7SVP3_BRAPC</name>
<accession>A0A3M7SVP3</accession>
<sequence length="209" mass="24500">MVIYNNKGELLVSFLTNNGILSRIARRRNCDTIRNIILPNTNSYIQLINQKAILKQIAFKEDIKLIPYESIKNIKFIHSKEIIDNFDLLSEVEMLKEENFVTDSLSEPNVLKNENKQAISTNATRIFESSTIRMFTNYKNKNKNKRKNKNKKKNKSEKTEVKESESLNEIKINEVNNTAPEEVMLTNIDDIIQIERNNLFKYRVELEND</sequence>
<feature type="region of interest" description="Disordered" evidence="1">
    <location>
        <begin position="138"/>
        <end position="162"/>
    </location>
</feature>
<comment type="caution">
    <text evidence="2">The sequence shown here is derived from an EMBL/GenBank/DDBJ whole genome shotgun (WGS) entry which is preliminary data.</text>
</comment>
<reference evidence="2 3" key="1">
    <citation type="journal article" date="2018" name="Sci. Rep.">
        <title>Genomic signatures of local adaptation to the degree of environmental predictability in rotifers.</title>
        <authorList>
            <person name="Franch-Gras L."/>
            <person name="Hahn C."/>
            <person name="Garcia-Roger E.M."/>
            <person name="Carmona M.J."/>
            <person name="Serra M."/>
            <person name="Gomez A."/>
        </authorList>
    </citation>
    <scope>NUCLEOTIDE SEQUENCE [LARGE SCALE GENOMIC DNA]</scope>
    <source>
        <strain evidence="2">HYR1</strain>
    </source>
</reference>
<evidence type="ECO:0000313" key="3">
    <source>
        <dbReference type="Proteomes" id="UP000276133"/>
    </source>
</evidence>
<dbReference type="EMBL" id="REGN01000699">
    <property type="protein sequence ID" value="RNA39863.1"/>
    <property type="molecule type" value="Genomic_DNA"/>
</dbReference>
<keyword evidence="3" id="KW-1185">Reference proteome</keyword>
<dbReference type="OrthoDB" id="10638510at2759"/>
<dbReference type="Proteomes" id="UP000276133">
    <property type="component" value="Unassembled WGS sequence"/>
</dbReference>
<dbReference type="AlphaFoldDB" id="A0A3M7SVP3"/>
<proteinExistence type="predicted"/>
<feature type="compositionally biased region" description="Basic residues" evidence="1">
    <location>
        <begin position="140"/>
        <end position="155"/>
    </location>
</feature>
<protein>
    <submittedName>
        <fullName evidence="2">Uncharacterized protein</fullName>
    </submittedName>
</protein>
<gene>
    <name evidence="2" type="ORF">BpHYR1_010380</name>
</gene>
<evidence type="ECO:0000256" key="1">
    <source>
        <dbReference type="SAM" id="MobiDB-lite"/>
    </source>
</evidence>
<evidence type="ECO:0000313" key="2">
    <source>
        <dbReference type="EMBL" id="RNA39863.1"/>
    </source>
</evidence>
<organism evidence="2 3">
    <name type="scientific">Brachionus plicatilis</name>
    <name type="common">Marine rotifer</name>
    <name type="synonym">Brachionus muelleri</name>
    <dbReference type="NCBI Taxonomy" id="10195"/>
    <lineage>
        <taxon>Eukaryota</taxon>
        <taxon>Metazoa</taxon>
        <taxon>Spiralia</taxon>
        <taxon>Gnathifera</taxon>
        <taxon>Rotifera</taxon>
        <taxon>Eurotatoria</taxon>
        <taxon>Monogononta</taxon>
        <taxon>Pseudotrocha</taxon>
        <taxon>Ploima</taxon>
        <taxon>Brachionidae</taxon>
        <taxon>Brachionus</taxon>
    </lineage>
</organism>